<dbReference type="InterPro" id="IPR016024">
    <property type="entry name" value="ARM-type_fold"/>
</dbReference>
<organism evidence="2 3">
    <name type="scientific">Pseudocohnilembus persalinus</name>
    <name type="common">Ciliate</name>
    <dbReference type="NCBI Taxonomy" id="266149"/>
    <lineage>
        <taxon>Eukaryota</taxon>
        <taxon>Sar</taxon>
        <taxon>Alveolata</taxon>
        <taxon>Ciliophora</taxon>
        <taxon>Intramacronucleata</taxon>
        <taxon>Oligohymenophorea</taxon>
        <taxon>Scuticociliatia</taxon>
        <taxon>Philasterida</taxon>
        <taxon>Pseudocohnilembidae</taxon>
        <taxon>Pseudocohnilembus</taxon>
    </lineage>
</organism>
<reference evidence="2 3" key="1">
    <citation type="journal article" date="2015" name="Sci. Rep.">
        <title>Genome of the facultative scuticociliatosis pathogen Pseudocohnilembus persalinus provides insight into its virulence through horizontal gene transfer.</title>
        <authorList>
            <person name="Xiong J."/>
            <person name="Wang G."/>
            <person name="Cheng J."/>
            <person name="Tian M."/>
            <person name="Pan X."/>
            <person name="Warren A."/>
            <person name="Jiang C."/>
            <person name="Yuan D."/>
            <person name="Miao W."/>
        </authorList>
    </citation>
    <scope>NUCLEOTIDE SEQUENCE [LARGE SCALE GENOMIC DNA]</scope>
    <source>
        <strain evidence="2">36N120E</strain>
    </source>
</reference>
<comment type="caution">
    <text evidence="2">The sequence shown here is derived from an EMBL/GenBank/DDBJ whole genome shotgun (WGS) entry which is preliminary data.</text>
</comment>
<dbReference type="OrthoDB" id="286438at2759"/>
<dbReference type="EMBL" id="LDAU01000091">
    <property type="protein sequence ID" value="KRX06807.1"/>
    <property type="molecule type" value="Genomic_DNA"/>
</dbReference>
<proteinExistence type="predicted"/>
<dbReference type="PANTHER" id="PTHR32170:SF3">
    <property type="entry name" value="PROTEASOME ACTIVATOR COMPLEX SUBUNIT 4"/>
    <property type="match status" value="1"/>
</dbReference>
<name>A0A0V0QX24_PSEPJ</name>
<evidence type="ECO:0000256" key="1">
    <source>
        <dbReference type="SAM" id="Coils"/>
    </source>
</evidence>
<gene>
    <name evidence="2" type="ORF">PPERSA_11452</name>
</gene>
<dbReference type="GO" id="GO:0005829">
    <property type="term" value="C:cytosol"/>
    <property type="evidence" value="ECO:0007669"/>
    <property type="project" value="TreeGrafter"/>
</dbReference>
<dbReference type="OMA" id="MISAYRF"/>
<evidence type="ECO:0000313" key="3">
    <source>
        <dbReference type="Proteomes" id="UP000054937"/>
    </source>
</evidence>
<protein>
    <submittedName>
        <fullName evidence="2">Armadillo-type fold</fullName>
    </submittedName>
</protein>
<dbReference type="GO" id="GO:0010499">
    <property type="term" value="P:proteasomal ubiquitin-independent protein catabolic process"/>
    <property type="evidence" value="ECO:0007669"/>
    <property type="project" value="TreeGrafter"/>
</dbReference>
<sequence length="2049" mass="246556">METQFVQNKLIQKQYFFHKNFPLNLGENYGEERKYFWGKILEKIQDFDIFNEVLGTNLKILLTKYKNLYGLTFQEISYLVCSLLDYSFQRNDIRTESRTVMIRLINDLISLLDGEKLDGLVLEHMVFYNFLEHYYLSNQSKAIYSEQGLYTQLAEITYLIKRAKMFFSKQSVFDVYRIFKEKFQPQDGETAFQILALFMRTDIQDQEFKQFYQKVLDELMEYLFYRYSSKDNIILYVVKNIAKYHPDLNWKKHYKSLFHFILLQFNNLLQNDQEMKEVRILDTLMPDSISGIKNILKIVPDIMVHLMPSSEHEDYELYWSYIERIFELIDSILNPSSDNQQWVGDIFKFFKYFVRVFINRYELHTKVMNKKMREKLNQDENNLVEDEHDQEQLYENTKQETKIPKIDMFKFNQQVPEKYAEKQYKEQDLKEKLIDKNNFKKVKKNQENLDSQFLLNMAVRDQVLGKILSYYKKLIYMEDQGYALAKMTFLIADHCPEKILKNFLENFLNIIDTYREEMNQGTLKNILLFIIQPIFEHNAALSKELNGIQIYLIKWLKASFQFYQSVGVIENLDMVEIYGKMLLYIPLNSYQETLEKFYEENPKKSEFDFHDQYNVVVDGVTEIDYIEALRDLEEWNDAFFDLILKNIQNLEFKEVDQTTLLVDQQNIFWQYFLQQSSQNRKNQLIKLFGRLDDQIFQESITALSFILNIYSLCEPEKMLELVFDIIYKKIIKKRTDLKNLEAVQKSPCYFFVEQSEIKEEFLEYEFAISNKESLNYYLTIIENAFTYSNTAILPYLKKLEMLVLQGITHEESIIFEKGCDLINTVVVTLVSVYPSSLYYLSALQRQKYGKNSEIFALKNIKKMSLEEYEVEWHLPGKEEREAVFAWSEKFMFKALEFFEKKFFEEEDFQVLDYAGNQEELIDKLILHKVEKQEQKKKVYFQTMFVILAGFASLNNRVQFFQVEGKPKVQIFEDFADKYFLKEYDGLRERLTQFIYKAPTIFYQKDIMHDQQILEVYFYITREIYGESFLSDEVTRIGEQIQGIKGLNLKKNRNQFNARFLVALENFSLFQEKVDFFFLSYPYFPKESYQLFNLFFILSYAPSCNFKFFVRYFHTQNDKSDQIYHQIHRSSIEIFKKKMDPKYEKSYNYLYKKADNSNKSEMEKALWHMLHQIKRFSKCGLFNCCMKDPYTYESLYEILGFYSDLDDKLYKRTFINLFYKSIFLVYEDAFLVNNINIVKMPTPIKSEPVYFKENKCKNMKRSVTQEEAVQMRDVYQKLLGKIAEKIVDPKIHWKPRVIYSLFSCYFINMFQNLSEIPEICQILESFMQLSLSKEFIALSQTGRAGIYHLLNRNKRLRNKKSYGINQKFFEENNQNNINNLNMNNNNKMEEQEEQVDQSRSLEEFFKWHFVKKEDFKKVIKSKYLGYLNDYKPIQENVSYLLSEQNQQQEGKMEVENQFAQIFSKYLSNPDFCKKLIDNIMLDREVQQVEQEIDLNIEEQQTSMDITTTEGNFFQTLQISFQFTFDRDRKKQHALFVTQHTVQFYDIYLKFFKKIFQSLQREFFDASKDYIYELSQHYESQEKQRVSFFYVCALIKWLQKVDFLENQGKWQDIIDYCIEIGERVIKNTSTEIFKDFLSSINYACRDNDFRLVKLFMEPWLKLTANYKQLGKRFRYYHILKVFINNNGIRTREFALQAVDKIRNEEIKDKSEVEEIVDNFVDIMCSVIVIPLNIQKMKAEGWIEGGLKQHEDKIFLNNEITAFENNEKLQSFFKSIEEKVFHQTDKDVKRIYSYMFIKIMEYLAVPKYNMLFWSYFKNIFKYLITSKKLDDDGVIDTSSLLQRMGEADFDSQIQSEIEEILEECFKSEKWQTRRKVIQFSRDFYYYKFYDQNQINLPNFFKQAFFDQSYEVIWQTLLTLKDTLKISKKKELEELFEVYKKDANIKIPKKQTDEAVIKELKNKQILATYIIMALVYCYQEEILKYTDEALSIILKNQNLSKQLKKCSTDFFAQYWTNHKSNSDDKYYNTSDYVLSDEVVSKIQNLSLNLNYYA</sequence>
<dbReference type="GO" id="GO:0005634">
    <property type="term" value="C:nucleus"/>
    <property type="evidence" value="ECO:0007669"/>
    <property type="project" value="TreeGrafter"/>
</dbReference>
<feature type="coiled-coil region" evidence="1">
    <location>
        <begin position="1369"/>
        <end position="1400"/>
    </location>
</feature>
<keyword evidence="3" id="KW-1185">Reference proteome</keyword>
<dbReference type="InParanoid" id="A0A0V0QX24"/>
<dbReference type="GO" id="GO:0070628">
    <property type="term" value="F:proteasome binding"/>
    <property type="evidence" value="ECO:0007669"/>
    <property type="project" value="InterPro"/>
</dbReference>
<evidence type="ECO:0000313" key="2">
    <source>
        <dbReference type="EMBL" id="KRX06807.1"/>
    </source>
</evidence>
<dbReference type="PANTHER" id="PTHR32170">
    <property type="entry name" value="PROTEASOME ACTIVATOR COMPLEX SUBUNIT 4"/>
    <property type="match status" value="1"/>
</dbReference>
<accession>A0A0V0QX24</accession>
<dbReference type="InterPro" id="IPR035309">
    <property type="entry name" value="PSME4"/>
</dbReference>
<keyword evidence="1" id="KW-0175">Coiled coil</keyword>
<dbReference type="GO" id="GO:0016504">
    <property type="term" value="F:peptidase activator activity"/>
    <property type="evidence" value="ECO:0007669"/>
    <property type="project" value="InterPro"/>
</dbReference>
<dbReference type="SUPFAM" id="SSF48371">
    <property type="entry name" value="ARM repeat"/>
    <property type="match status" value="1"/>
</dbReference>
<dbReference type="Proteomes" id="UP000054937">
    <property type="component" value="Unassembled WGS sequence"/>
</dbReference>